<dbReference type="PANTHER" id="PTHR30501:SF2">
    <property type="entry name" value="UPF0597 PROTEIN YHAM"/>
    <property type="match status" value="1"/>
</dbReference>
<dbReference type="Pfam" id="PF03313">
    <property type="entry name" value="SDH_alpha"/>
    <property type="match status" value="1"/>
</dbReference>
<evidence type="ECO:0000313" key="4">
    <source>
        <dbReference type="Proteomes" id="UP000030661"/>
    </source>
</evidence>
<proteinExistence type="inferred from homology"/>
<reference evidence="3" key="1">
    <citation type="journal article" date="2015" name="PeerJ">
        <title>First genomic representation of candidate bacterial phylum KSB3 points to enhanced environmental sensing as a trigger of wastewater bulking.</title>
        <authorList>
            <person name="Sekiguchi Y."/>
            <person name="Ohashi A."/>
            <person name="Parks D.H."/>
            <person name="Yamauchi T."/>
            <person name="Tyson G.W."/>
            <person name="Hugenholtz P."/>
        </authorList>
    </citation>
    <scope>NUCLEOTIDE SEQUENCE [LARGE SCALE GENOMIC DNA]</scope>
</reference>
<dbReference type="PIRSF" id="PIRSF006054">
    <property type="entry name" value="UCP006054"/>
    <property type="match status" value="1"/>
</dbReference>
<feature type="domain" description="Serine dehydratase-like alpha subunit" evidence="2">
    <location>
        <begin position="169"/>
        <end position="419"/>
    </location>
</feature>
<dbReference type="STRING" id="1499967.U27_00678"/>
<dbReference type="EMBL" id="DF820475">
    <property type="protein sequence ID" value="GAK60780.1"/>
    <property type="molecule type" value="Genomic_DNA"/>
</dbReference>
<dbReference type="AlphaFoldDB" id="A0A081C875"/>
<dbReference type="eggNOG" id="COG3681">
    <property type="taxonomic scope" value="Bacteria"/>
</dbReference>
<dbReference type="HAMAP" id="MF_01845">
    <property type="entry name" value="UPF0597"/>
    <property type="match status" value="1"/>
</dbReference>
<organism evidence="3">
    <name type="scientific">Vecturithrix granuli</name>
    <dbReference type="NCBI Taxonomy" id="1499967"/>
    <lineage>
        <taxon>Bacteria</taxon>
        <taxon>Candidatus Moduliflexota</taxon>
        <taxon>Candidatus Vecturitrichia</taxon>
        <taxon>Candidatus Vecturitrichales</taxon>
        <taxon>Candidatus Vecturitrichaceae</taxon>
        <taxon>Candidatus Vecturithrix</taxon>
    </lineage>
</organism>
<protein>
    <recommendedName>
        <fullName evidence="1">UPF0597 protein U27_00678</fullName>
    </recommendedName>
</protein>
<dbReference type="PANTHER" id="PTHR30501">
    <property type="entry name" value="UPF0597 PROTEIN YHAM"/>
    <property type="match status" value="1"/>
</dbReference>
<sequence>MNILKEVLKHEVFPALGCTEPIAVAYAASVAGKALEDDELRSIQITVDPGVYKNGLAVNVPNTNGERGNLIAGVLGALIKQPELKMEILKGSNQEFIQQAKQIIQAKQARIECDNSKTELYIEVSLESSAHTARAVTECGHTNLILVEKDGIPIFQKARSEHDNEDLPYKAALKQKRIAELIEQAEQIDAQDYAYLKQGIEMNLTISEAGKELHKVGYYLDDLMKKGFLVDDVFSSSKKLVASAADARMAGMSYPVMSSGGSGNQGVVAILVPYNVGKYFKIEEDRVIKSIAFSHLLNSYVKCYTGDLSPVCGCAIAAGVGAAAAIVYQQAGKDMEKIALAINNLISDLGGMLCDGAKAGCALKVVSSTDSAIRAAYMALNNHGITSLEGFIGKTAEETIHNLSRISEIGMAKVDDTMIEIMMQKNAE</sequence>
<dbReference type="HOGENOM" id="CLU_051840_0_0_0"/>
<dbReference type="InterPro" id="IPR005130">
    <property type="entry name" value="Ser_deHydtase-like_asu"/>
</dbReference>
<dbReference type="GO" id="GO:0080146">
    <property type="term" value="F:L-cysteine desulfhydrase activity"/>
    <property type="evidence" value="ECO:0007669"/>
    <property type="project" value="TreeGrafter"/>
</dbReference>
<name>A0A081C875_VECG1</name>
<dbReference type="InterPro" id="IPR021144">
    <property type="entry name" value="UPF0597"/>
</dbReference>
<keyword evidence="4" id="KW-1185">Reference proteome</keyword>
<dbReference type="GO" id="GO:0019450">
    <property type="term" value="P:L-cysteine catabolic process to pyruvate"/>
    <property type="evidence" value="ECO:0007669"/>
    <property type="project" value="TreeGrafter"/>
</dbReference>
<evidence type="ECO:0000259" key="2">
    <source>
        <dbReference type="Pfam" id="PF03313"/>
    </source>
</evidence>
<comment type="similarity">
    <text evidence="1">Belongs to the UPF0597 family.</text>
</comment>
<evidence type="ECO:0000313" key="3">
    <source>
        <dbReference type="EMBL" id="GAK60780.1"/>
    </source>
</evidence>
<dbReference type="Proteomes" id="UP000030661">
    <property type="component" value="Unassembled WGS sequence"/>
</dbReference>
<gene>
    <name evidence="3" type="ORF">U27_00678</name>
</gene>
<evidence type="ECO:0000256" key="1">
    <source>
        <dbReference type="HAMAP-Rule" id="MF_01845"/>
    </source>
</evidence>
<accession>A0A081C875</accession>